<name>A0A918D9N9_9ACTN</name>
<keyword evidence="3" id="KW-1185">Reference proteome</keyword>
<accession>A0A918D9N9</accession>
<organism evidence="2 3">
    <name type="scientific">Streptomyces albiflavescens</name>
    <dbReference type="NCBI Taxonomy" id="1623582"/>
    <lineage>
        <taxon>Bacteria</taxon>
        <taxon>Bacillati</taxon>
        <taxon>Actinomycetota</taxon>
        <taxon>Actinomycetes</taxon>
        <taxon>Kitasatosporales</taxon>
        <taxon>Streptomycetaceae</taxon>
        <taxon>Streptomyces</taxon>
    </lineage>
</organism>
<comment type="caution">
    <text evidence="2">The sequence shown here is derived from an EMBL/GenBank/DDBJ whole genome shotgun (WGS) entry which is preliminary data.</text>
</comment>
<reference evidence="2 3" key="1">
    <citation type="journal article" date="2014" name="Int. J. Syst. Evol. Microbiol.">
        <title>Complete genome sequence of Corynebacterium casei LMG S-19264T (=DSM 44701T), isolated from a smear-ripened cheese.</title>
        <authorList>
            <consortium name="US DOE Joint Genome Institute (JGI-PGF)"/>
            <person name="Walter F."/>
            <person name="Albersmeier A."/>
            <person name="Kalinowski J."/>
            <person name="Ruckert C."/>
        </authorList>
    </citation>
    <scope>NUCLEOTIDE SEQUENCE [LARGE SCALE GENOMIC DNA]</scope>
    <source>
        <strain evidence="2 3">CGMCC 4.7111</strain>
    </source>
</reference>
<gene>
    <name evidence="2" type="ORF">GCM10011579_086660</name>
</gene>
<proteinExistence type="predicted"/>
<evidence type="ECO:0000313" key="2">
    <source>
        <dbReference type="EMBL" id="GGN90612.1"/>
    </source>
</evidence>
<dbReference type="Proteomes" id="UP000600365">
    <property type="component" value="Unassembled WGS sequence"/>
</dbReference>
<protein>
    <submittedName>
        <fullName evidence="2">Uncharacterized protein</fullName>
    </submittedName>
</protein>
<dbReference type="EMBL" id="BMMM01000024">
    <property type="protein sequence ID" value="GGN90612.1"/>
    <property type="molecule type" value="Genomic_DNA"/>
</dbReference>
<sequence length="112" mass="12429">MHDCNRRIAELLRLVLAPGSGRRRAGFRPALSAPAHTPESPRTAMPWPPVHRCAYGLDTPLDGNANAVVRPYVLESERKRERQHQRRRLALVLTADLGIDLDRHVVGANGVA</sequence>
<evidence type="ECO:0000256" key="1">
    <source>
        <dbReference type="SAM" id="MobiDB-lite"/>
    </source>
</evidence>
<feature type="region of interest" description="Disordered" evidence="1">
    <location>
        <begin position="22"/>
        <end position="49"/>
    </location>
</feature>
<evidence type="ECO:0000313" key="3">
    <source>
        <dbReference type="Proteomes" id="UP000600365"/>
    </source>
</evidence>
<dbReference type="AlphaFoldDB" id="A0A918D9N9"/>